<dbReference type="Pfam" id="PF22316">
    <property type="entry name" value="ABhydrolase-like_N"/>
    <property type="match status" value="1"/>
</dbReference>
<dbReference type="AlphaFoldDB" id="A0A7W9MX19"/>
<accession>A0A7W9MX19</accession>
<keyword evidence="3" id="KW-1185">Reference proteome</keyword>
<proteinExistence type="predicted"/>
<protein>
    <submittedName>
        <fullName evidence="2">Putative esterase</fullName>
    </submittedName>
</protein>
<comment type="caution">
    <text evidence="2">The sequence shown here is derived from an EMBL/GenBank/DDBJ whole genome shotgun (WGS) entry which is preliminary data.</text>
</comment>
<dbReference type="RefSeq" id="WP_184800876.1">
    <property type="nucleotide sequence ID" value="NZ_JACHMY010000001.1"/>
</dbReference>
<dbReference type="InterPro" id="IPR029058">
    <property type="entry name" value="AB_hydrolase_fold"/>
</dbReference>
<evidence type="ECO:0000313" key="3">
    <source>
        <dbReference type="Proteomes" id="UP000549971"/>
    </source>
</evidence>
<evidence type="ECO:0000313" key="2">
    <source>
        <dbReference type="EMBL" id="MBB5839309.1"/>
    </source>
</evidence>
<evidence type="ECO:0000259" key="1">
    <source>
        <dbReference type="Pfam" id="PF22316"/>
    </source>
</evidence>
<dbReference type="Gene3D" id="3.40.50.1820">
    <property type="entry name" value="alpha/beta hydrolase"/>
    <property type="match status" value="1"/>
</dbReference>
<name>A0A7W9MX19_9ACTN</name>
<organism evidence="2 3">
    <name type="scientific">Kribbella italica</name>
    <dbReference type="NCBI Taxonomy" id="1540520"/>
    <lineage>
        <taxon>Bacteria</taxon>
        <taxon>Bacillati</taxon>
        <taxon>Actinomycetota</taxon>
        <taxon>Actinomycetes</taxon>
        <taxon>Propionibacteriales</taxon>
        <taxon>Kribbellaceae</taxon>
        <taxon>Kribbella</taxon>
    </lineage>
</organism>
<reference evidence="2 3" key="1">
    <citation type="submission" date="2020-08" db="EMBL/GenBank/DDBJ databases">
        <title>Sequencing the genomes of 1000 actinobacteria strains.</title>
        <authorList>
            <person name="Klenk H.-P."/>
        </authorList>
    </citation>
    <scope>NUCLEOTIDE SEQUENCE [LARGE SCALE GENOMIC DNA]</scope>
    <source>
        <strain evidence="2 3">DSM 28967</strain>
    </source>
</reference>
<gene>
    <name evidence="2" type="ORF">HDA39_006043</name>
</gene>
<sequence>MDPAEDRYDALTDEVAALYDAGRQADALALMDTADDALAPWSAELGHLRACLLGALARPDEALVVLQQATDAGGWWAEPILTEDDDLAGLQNLPGFDQVLALSRTRRTTDATPPVVQLGSSPQRVVVALHGAGQRATHAARDWAPVLDLNCALICVESSQLMSPMYRTWPDPEAARDDIARALTYLADDLKGLPLIAAGFSAGGRAALDWALTGLPQRADGVLVLAPALRALPRAAANSLSPAVAWISSEDDLLDTVTGAPLEALGVETRILPAEGHQVPAGFRQLLAGLLGG</sequence>
<feature type="domain" description="BCE-2095-like N-terminal" evidence="1">
    <location>
        <begin position="8"/>
        <end position="108"/>
    </location>
</feature>
<dbReference type="SUPFAM" id="SSF53474">
    <property type="entry name" value="alpha/beta-Hydrolases"/>
    <property type="match status" value="1"/>
</dbReference>
<dbReference type="EMBL" id="JACHMY010000001">
    <property type="protein sequence ID" value="MBB5839309.1"/>
    <property type="molecule type" value="Genomic_DNA"/>
</dbReference>
<dbReference type="InterPro" id="IPR054527">
    <property type="entry name" value="BCE_2095-like_N"/>
</dbReference>
<dbReference type="Proteomes" id="UP000549971">
    <property type="component" value="Unassembled WGS sequence"/>
</dbReference>